<dbReference type="Proteomes" id="UP000030652">
    <property type="component" value="Unassembled WGS sequence"/>
</dbReference>
<reference evidence="1 2" key="1">
    <citation type="submission" date="2014-10" db="EMBL/GenBank/DDBJ databases">
        <title>Draft genome of anammox bacterium scalindua brodae, obtained using differential coverage binning of sequence data from two enrichment reactors.</title>
        <authorList>
            <person name="Speth D.R."/>
            <person name="Russ L."/>
            <person name="Kartal B."/>
            <person name="Op den Camp H.J."/>
            <person name="Dutilh B.E."/>
            <person name="Jetten M.S."/>
        </authorList>
    </citation>
    <scope>NUCLEOTIDE SEQUENCE [LARGE SCALE GENOMIC DNA]</scope>
    <source>
        <strain evidence="1">RU1</strain>
    </source>
</reference>
<dbReference type="EMBL" id="JRYO01000005">
    <property type="protein sequence ID" value="KHE94195.1"/>
    <property type="molecule type" value="Genomic_DNA"/>
</dbReference>
<dbReference type="SUPFAM" id="SSF48452">
    <property type="entry name" value="TPR-like"/>
    <property type="match status" value="1"/>
</dbReference>
<organism evidence="1 2">
    <name type="scientific">Candidatus Scalindua brodae</name>
    <dbReference type="NCBI Taxonomy" id="237368"/>
    <lineage>
        <taxon>Bacteria</taxon>
        <taxon>Pseudomonadati</taxon>
        <taxon>Planctomycetota</taxon>
        <taxon>Candidatus Brocadiia</taxon>
        <taxon>Candidatus Brocadiales</taxon>
        <taxon>Candidatus Scalinduaceae</taxon>
        <taxon>Candidatus Scalindua</taxon>
    </lineage>
</organism>
<sequence length="245" mass="28564">MRKHIRILLLAIFGMVNLCFLNNALSVEKHFGVNDENEAEIAVMFKTLERERAELGRLRSEFKGTFKMIENKTEVIMGKEVEKKNKVVLANFVKKSVGKIEKSSGRQNSFLVYKEDGEAAENITLQNEGEYVQESEKLKVDNENEIVHPFEIAENLYKLGEYQTALDIYQLIGKDNITEDKKMWISYQIANCYKKLNSYNEAVGAYSEMLEVYEGTYWAKQAQWHILDIEWRAEVEKKLEKVVER</sequence>
<dbReference type="InterPro" id="IPR011990">
    <property type="entry name" value="TPR-like_helical_dom_sf"/>
</dbReference>
<evidence type="ECO:0000313" key="2">
    <source>
        <dbReference type="Proteomes" id="UP000030652"/>
    </source>
</evidence>
<protein>
    <submittedName>
        <fullName evidence="1">Anaphase-promoting complex, cyclosome, subunit 3</fullName>
    </submittedName>
</protein>
<name>A0A0B0EU48_9BACT</name>
<dbReference type="Gene3D" id="1.25.40.10">
    <property type="entry name" value="Tetratricopeptide repeat domain"/>
    <property type="match status" value="1"/>
</dbReference>
<proteinExistence type="predicted"/>
<dbReference type="AlphaFoldDB" id="A0A0B0EU48"/>
<comment type="caution">
    <text evidence="1">The sequence shown here is derived from an EMBL/GenBank/DDBJ whole genome shotgun (WGS) entry which is preliminary data.</text>
</comment>
<evidence type="ECO:0000313" key="1">
    <source>
        <dbReference type="EMBL" id="KHE94195.1"/>
    </source>
</evidence>
<gene>
    <name evidence="1" type="ORF">SCABRO_00033</name>
</gene>
<accession>A0A0B0EU48</accession>